<name>A0ACB1AGG4_MELEN</name>
<keyword evidence="2" id="KW-1185">Reference proteome</keyword>
<comment type="caution">
    <text evidence="1">The sequence shown here is derived from an EMBL/GenBank/DDBJ whole genome shotgun (WGS) entry which is preliminary data.</text>
</comment>
<dbReference type="EMBL" id="CAVMJV010000083">
    <property type="protein sequence ID" value="CAK5090621.1"/>
    <property type="molecule type" value="Genomic_DNA"/>
</dbReference>
<accession>A0ACB1AGG4</accession>
<dbReference type="Proteomes" id="UP001497535">
    <property type="component" value="Unassembled WGS sequence"/>
</dbReference>
<evidence type="ECO:0000313" key="2">
    <source>
        <dbReference type="Proteomes" id="UP001497535"/>
    </source>
</evidence>
<sequence length="262" mass="28751">MKKFNEEPPVYPTVKVERTEYSVQFQTKDPKTKYKEYNCTHNPVGNVLTPTTWEIIGAKSNQKKKHLLVFHLLPQKASRIIQWEMIVQNIGGHERGHELNVVPKLLPDSPNGPECEELQILFPTDKYDLLTIVPHTTTTTTTTTSTQTTTTTVTTTTEKPKGSVTIIVVIVVVLLCSSCGGAVVYFVFLKKGGDSDGDKSKMDDKGTKSKKDDKGIKSKTDKDSKSANSEAATNSKVKDAEGGKKEGTSSTAIEEAKSMGKI</sequence>
<organism evidence="1 2">
    <name type="scientific">Meloidogyne enterolobii</name>
    <name type="common">Root-knot nematode worm</name>
    <name type="synonym">Meloidogyne mayaguensis</name>
    <dbReference type="NCBI Taxonomy" id="390850"/>
    <lineage>
        <taxon>Eukaryota</taxon>
        <taxon>Metazoa</taxon>
        <taxon>Ecdysozoa</taxon>
        <taxon>Nematoda</taxon>
        <taxon>Chromadorea</taxon>
        <taxon>Rhabditida</taxon>
        <taxon>Tylenchina</taxon>
        <taxon>Tylenchomorpha</taxon>
        <taxon>Tylenchoidea</taxon>
        <taxon>Meloidogynidae</taxon>
        <taxon>Meloidogyninae</taxon>
        <taxon>Meloidogyne</taxon>
    </lineage>
</organism>
<protein>
    <submittedName>
        <fullName evidence="1">Uncharacterized protein</fullName>
    </submittedName>
</protein>
<proteinExistence type="predicted"/>
<evidence type="ECO:0000313" key="1">
    <source>
        <dbReference type="EMBL" id="CAK5090621.1"/>
    </source>
</evidence>
<reference evidence="1" key="1">
    <citation type="submission" date="2023-11" db="EMBL/GenBank/DDBJ databases">
        <authorList>
            <person name="Poullet M."/>
        </authorList>
    </citation>
    <scope>NUCLEOTIDE SEQUENCE</scope>
    <source>
        <strain evidence="1">E1834</strain>
    </source>
</reference>
<gene>
    <name evidence="1" type="ORF">MENTE1834_LOCUS38417</name>
</gene>